<feature type="DNA-binding region" description="Fork-head" evidence="6">
    <location>
        <begin position="134"/>
        <end position="235"/>
    </location>
</feature>
<protein>
    <submittedName>
        <fullName evidence="9">Fork head domain conserved site 2,Fork head domain,Winged helix-turn-helix DNA-binding domain,Fork</fullName>
    </submittedName>
</protein>
<evidence type="ECO:0000259" key="8">
    <source>
        <dbReference type="PROSITE" id="PS50039"/>
    </source>
</evidence>
<dbReference type="Proteomes" id="UP000325440">
    <property type="component" value="Unassembled WGS sequence"/>
</dbReference>
<name>A0A5E4MJX2_9HEMI</name>
<dbReference type="InterPro" id="IPR050211">
    <property type="entry name" value="FOX_domain-containing"/>
</dbReference>
<dbReference type="PROSITE" id="PS00658">
    <property type="entry name" value="FORK_HEAD_2"/>
    <property type="match status" value="1"/>
</dbReference>
<dbReference type="InterPro" id="IPR036390">
    <property type="entry name" value="WH_DNA-bd_sf"/>
</dbReference>
<dbReference type="AlphaFoldDB" id="A0A5E4MJX2"/>
<dbReference type="PROSITE" id="PS50039">
    <property type="entry name" value="FORK_HEAD_3"/>
    <property type="match status" value="1"/>
</dbReference>
<comment type="subcellular location">
    <subcellularLocation>
        <location evidence="1 6">Nucleus</location>
    </subcellularLocation>
</comment>
<gene>
    <name evidence="9" type="ORF">CINCED_3A004550</name>
</gene>
<dbReference type="GO" id="GO:0030154">
    <property type="term" value="P:cell differentiation"/>
    <property type="evidence" value="ECO:0007669"/>
    <property type="project" value="TreeGrafter"/>
</dbReference>
<feature type="region of interest" description="Disordered" evidence="7">
    <location>
        <begin position="338"/>
        <end position="361"/>
    </location>
</feature>
<dbReference type="InterPro" id="IPR001766">
    <property type="entry name" value="Fork_head_dom"/>
</dbReference>
<evidence type="ECO:0000256" key="7">
    <source>
        <dbReference type="SAM" id="MobiDB-lite"/>
    </source>
</evidence>
<reference evidence="9 10" key="1">
    <citation type="submission" date="2019-08" db="EMBL/GenBank/DDBJ databases">
        <authorList>
            <person name="Alioto T."/>
            <person name="Alioto T."/>
            <person name="Gomez Garrido J."/>
        </authorList>
    </citation>
    <scope>NUCLEOTIDE SEQUENCE [LARGE SCALE GENOMIC DNA]</scope>
</reference>
<evidence type="ECO:0000256" key="6">
    <source>
        <dbReference type="PROSITE-ProRule" id="PRU00089"/>
    </source>
</evidence>
<feature type="domain" description="Fork-head" evidence="8">
    <location>
        <begin position="134"/>
        <end position="235"/>
    </location>
</feature>
<dbReference type="PROSITE" id="PS00657">
    <property type="entry name" value="FORK_HEAD_1"/>
    <property type="match status" value="1"/>
</dbReference>
<accession>A0A5E4MJX2</accession>
<dbReference type="Pfam" id="PF00250">
    <property type="entry name" value="Forkhead"/>
    <property type="match status" value="1"/>
</dbReference>
<dbReference type="PRINTS" id="PR00053">
    <property type="entry name" value="FORKHEAD"/>
</dbReference>
<proteinExistence type="predicted"/>
<dbReference type="InterPro" id="IPR036388">
    <property type="entry name" value="WH-like_DNA-bd_sf"/>
</dbReference>
<dbReference type="InterPro" id="IPR030456">
    <property type="entry name" value="TF_fork_head_CS_2"/>
</dbReference>
<organism evidence="9 10">
    <name type="scientific">Cinara cedri</name>
    <dbReference type="NCBI Taxonomy" id="506608"/>
    <lineage>
        <taxon>Eukaryota</taxon>
        <taxon>Metazoa</taxon>
        <taxon>Ecdysozoa</taxon>
        <taxon>Arthropoda</taxon>
        <taxon>Hexapoda</taxon>
        <taxon>Insecta</taxon>
        <taxon>Pterygota</taxon>
        <taxon>Neoptera</taxon>
        <taxon>Paraneoptera</taxon>
        <taxon>Hemiptera</taxon>
        <taxon>Sternorrhyncha</taxon>
        <taxon>Aphidomorpha</taxon>
        <taxon>Aphidoidea</taxon>
        <taxon>Aphididae</taxon>
        <taxon>Lachninae</taxon>
        <taxon>Cinara</taxon>
    </lineage>
</organism>
<keyword evidence="4" id="KW-0804">Transcription</keyword>
<sequence length="384" mass="43359">MNRGGQPHSPEDPSRTTAVDMKNEDTSLQSHQQRNMLAEAIASLPPVPQNLSAFALFHQLPILYQQHYQHMLQSRILPYLQESLRLQSSTNFVDNKPQMPTIPAGISLFDQPVEQNATAAVVAADIATAGCNEKPPYSYIALIAMAITSTPNQRMTLSEIYNYITDKFPYYRRNRQGWQNSIRHNLSLNDCFIKIPRGRTGMDDNMGGGKGSYWTLDPVAAADMFERGNYRRRRMRRHRPYQQHNHHQTNQQDIKSLLQQPQAHLHHHHFSVYPEFQLSGRTGVAVSTVAESLAEKHHSVITDTVSSHNLAFHIENLIQKKHTAGGGVVVGEMSQEEIVSSSGVHNNNDHHSTDDHQTVVQDTKPKLIIINDEDDSNNSGSNRR</sequence>
<dbReference type="SMART" id="SM00339">
    <property type="entry name" value="FH"/>
    <property type="match status" value="1"/>
</dbReference>
<keyword evidence="2" id="KW-0805">Transcription regulation</keyword>
<dbReference type="FunFam" id="1.10.10.10:FF:000016">
    <property type="entry name" value="Forkhead box protein I1"/>
    <property type="match status" value="1"/>
</dbReference>
<dbReference type="EMBL" id="CABPRJ010000957">
    <property type="protein sequence ID" value="VVC32539.1"/>
    <property type="molecule type" value="Genomic_DNA"/>
</dbReference>
<dbReference type="GO" id="GO:0000981">
    <property type="term" value="F:DNA-binding transcription factor activity, RNA polymerase II-specific"/>
    <property type="evidence" value="ECO:0007669"/>
    <property type="project" value="TreeGrafter"/>
</dbReference>
<evidence type="ECO:0000256" key="3">
    <source>
        <dbReference type="ARBA" id="ARBA00023125"/>
    </source>
</evidence>
<dbReference type="GO" id="GO:0009653">
    <property type="term" value="P:anatomical structure morphogenesis"/>
    <property type="evidence" value="ECO:0007669"/>
    <property type="project" value="TreeGrafter"/>
</dbReference>
<dbReference type="GO" id="GO:0000978">
    <property type="term" value="F:RNA polymerase II cis-regulatory region sequence-specific DNA binding"/>
    <property type="evidence" value="ECO:0007669"/>
    <property type="project" value="TreeGrafter"/>
</dbReference>
<feature type="region of interest" description="Disordered" evidence="7">
    <location>
        <begin position="1"/>
        <end position="28"/>
    </location>
</feature>
<evidence type="ECO:0000313" key="9">
    <source>
        <dbReference type="EMBL" id="VVC32539.1"/>
    </source>
</evidence>
<dbReference type="SUPFAM" id="SSF46785">
    <property type="entry name" value="Winged helix' DNA-binding domain"/>
    <property type="match status" value="1"/>
</dbReference>
<dbReference type="Gene3D" id="1.10.10.10">
    <property type="entry name" value="Winged helix-like DNA-binding domain superfamily/Winged helix DNA-binding domain"/>
    <property type="match status" value="1"/>
</dbReference>
<keyword evidence="3 6" id="KW-0238">DNA-binding</keyword>
<evidence type="ECO:0000256" key="2">
    <source>
        <dbReference type="ARBA" id="ARBA00023015"/>
    </source>
</evidence>
<keyword evidence="5 6" id="KW-0539">Nucleus</keyword>
<dbReference type="PANTHER" id="PTHR11829">
    <property type="entry name" value="FORKHEAD BOX PROTEIN"/>
    <property type="match status" value="1"/>
</dbReference>
<keyword evidence="10" id="KW-1185">Reference proteome</keyword>
<dbReference type="OrthoDB" id="5954824at2759"/>
<feature type="compositionally biased region" description="Basic and acidic residues" evidence="7">
    <location>
        <begin position="347"/>
        <end position="357"/>
    </location>
</feature>
<evidence type="ECO:0000256" key="5">
    <source>
        <dbReference type="ARBA" id="ARBA00023242"/>
    </source>
</evidence>
<evidence type="ECO:0000256" key="1">
    <source>
        <dbReference type="ARBA" id="ARBA00004123"/>
    </source>
</evidence>
<dbReference type="InterPro" id="IPR018122">
    <property type="entry name" value="TF_fork_head_CS_1"/>
</dbReference>
<evidence type="ECO:0000313" key="10">
    <source>
        <dbReference type="Proteomes" id="UP000325440"/>
    </source>
</evidence>
<evidence type="ECO:0000256" key="4">
    <source>
        <dbReference type="ARBA" id="ARBA00023163"/>
    </source>
</evidence>
<dbReference type="GO" id="GO:0005634">
    <property type="term" value="C:nucleus"/>
    <property type="evidence" value="ECO:0007669"/>
    <property type="project" value="UniProtKB-SubCell"/>
</dbReference>
<dbReference type="PANTHER" id="PTHR11829:SF388">
    <property type="entry name" value="FORK HEAD DOMAIN-CONTAINING PROTEIN L1-RELATED"/>
    <property type="match status" value="1"/>
</dbReference>